<dbReference type="EMBL" id="CP059558">
    <property type="protein sequence ID" value="QUY35421.1"/>
    <property type="molecule type" value="Genomic_DNA"/>
</dbReference>
<keyword evidence="2" id="KW-0255">Endonuclease</keyword>
<sequence>MGLISVLANTFERTNDVEGFKDVWYKDSSSTSKEYDLVKLDQPIYKTGDSYHSGTIENNSQIVEKGFLPREKDENGNLNGSWAGEPGNSTWEPNREKIPDPMNKKSGNPDGLTWGEILDKYEIEGVTFKDGEPDFSNVMKDEVKIDDFTIDRRVNFNKADTALAEKWDVSPREVADWRRENNYTWHECKDCKTMQLVPGEVHHNIPHEGGIAAKKRELNK</sequence>
<dbReference type="Proteomes" id="UP000679388">
    <property type="component" value="Chromosome"/>
</dbReference>
<reference evidence="2" key="1">
    <citation type="submission" date="2020-07" db="EMBL/GenBank/DDBJ databases">
        <title>Acinetobacter junii strain YR7 chromosome and plasmid pNDM-YR7.</title>
        <authorList>
            <person name="Tang B."/>
        </authorList>
    </citation>
    <scope>NUCLEOTIDE SEQUENCE</scope>
    <source>
        <strain evidence="2">YR7</strain>
    </source>
</reference>
<dbReference type="GeneID" id="70092651"/>
<protein>
    <submittedName>
        <fullName evidence="2">HNH endonuclease</fullName>
    </submittedName>
</protein>
<accession>A0AAX1MEK7</accession>
<keyword evidence="2" id="KW-0378">Hydrolase</keyword>
<feature type="compositionally biased region" description="Basic and acidic residues" evidence="1">
    <location>
        <begin position="93"/>
        <end position="103"/>
    </location>
</feature>
<name>A0AAX1MEK7_ACIJU</name>
<keyword evidence="2" id="KW-0540">Nuclease</keyword>
<evidence type="ECO:0000313" key="3">
    <source>
        <dbReference type="Proteomes" id="UP000679388"/>
    </source>
</evidence>
<dbReference type="Pfam" id="PF12639">
    <property type="entry name" value="Colicin-DNase"/>
    <property type="match status" value="1"/>
</dbReference>
<evidence type="ECO:0000313" key="2">
    <source>
        <dbReference type="EMBL" id="QUY35421.1"/>
    </source>
</evidence>
<organism evidence="2 3">
    <name type="scientific">Acinetobacter junii</name>
    <dbReference type="NCBI Taxonomy" id="40215"/>
    <lineage>
        <taxon>Bacteria</taxon>
        <taxon>Pseudomonadati</taxon>
        <taxon>Pseudomonadota</taxon>
        <taxon>Gammaproteobacteria</taxon>
        <taxon>Moraxellales</taxon>
        <taxon>Moraxellaceae</taxon>
        <taxon>Acinetobacter</taxon>
    </lineage>
</organism>
<dbReference type="GO" id="GO:0004519">
    <property type="term" value="F:endonuclease activity"/>
    <property type="evidence" value="ECO:0007669"/>
    <property type="project" value="UniProtKB-KW"/>
</dbReference>
<dbReference type="RefSeq" id="WP_212638353.1">
    <property type="nucleotide sequence ID" value="NZ_CP059558.1"/>
</dbReference>
<dbReference type="AlphaFoldDB" id="A0AAX1MEK7"/>
<feature type="region of interest" description="Disordered" evidence="1">
    <location>
        <begin position="73"/>
        <end position="111"/>
    </location>
</feature>
<gene>
    <name evidence="2" type="ORF">H2677_09005</name>
</gene>
<proteinExistence type="predicted"/>
<evidence type="ECO:0000256" key="1">
    <source>
        <dbReference type="SAM" id="MobiDB-lite"/>
    </source>
</evidence>